<dbReference type="GO" id="GO:0001514">
    <property type="term" value="P:selenocysteine incorporation"/>
    <property type="evidence" value="ECO:0007669"/>
    <property type="project" value="InterPro"/>
</dbReference>
<dbReference type="InterPro" id="IPR004535">
    <property type="entry name" value="Transl_elong_SelB"/>
</dbReference>
<dbReference type="Pfam" id="PF09107">
    <property type="entry name" value="WHD_3rd_SelB"/>
    <property type="match status" value="1"/>
</dbReference>
<dbReference type="Proteomes" id="UP000092884">
    <property type="component" value="Chromosome"/>
</dbReference>
<dbReference type="InterPro" id="IPR027417">
    <property type="entry name" value="P-loop_NTPase"/>
</dbReference>
<dbReference type="SUPFAM" id="SSF50447">
    <property type="entry name" value="Translation proteins"/>
    <property type="match status" value="1"/>
</dbReference>
<evidence type="ECO:0000259" key="5">
    <source>
        <dbReference type="PROSITE" id="PS51722"/>
    </source>
</evidence>
<dbReference type="SUPFAM" id="SSF52540">
    <property type="entry name" value="P-loop containing nucleoside triphosphate hydrolases"/>
    <property type="match status" value="1"/>
</dbReference>
<reference evidence="7" key="1">
    <citation type="submission" date="2016-07" db="EMBL/GenBank/DDBJ databases">
        <authorList>
            <person name="Florea S."/>
            <person name="Webb J.S."/>
            <person name="Jaromczyk J."/>
            <person name="Schardl C.L."/>
        </authorList>
    </citation>
    <scope>NUCLEOTIDE SEQUENCE [LARGE SCALE GENOMIC DNA]</scope>
    <source>
        <strain evidence="7">MIT 01-6242</strain>
    </source>
</reference>
<dbReference type="PANTHER" id="PTHR43721">
    <property type="entry name" value="ELONGATION FACTOR TU-RELATED"/>
    <property type="match status" value="1"/>
</dbReference>
<evidence type="ECO:0000313" key="7">
    <source>
        <dbReference type="Proteomes" id="UP000092884"/>
    </source>
</evidence>
<dbReference type="GO" id="GO:0005525">
    <property type="term" value="F:GTP binding"/>
    <property type="evidence" value="ECO:0007669"/>
    <property type="project" value="UniProtKB-KW"/>
</dbReference>
<keyword evidence="3" id="KW-0648">Protein biosynthesis</keyword>
<dbReference type="Pfam" id="PF00009">
    <property type="entry name" value="GTP_EFTU"/>
    <property type="match status" value="1"/>
</dbReference>
<keyword evidence="7" id="KW-1185">Reference proteome</keyword>
<dbReference type="SUPFAM" id="SSF46785">
    <property type="entry name" value="Winged helix' DNA-binding domain"/>
    <property type="match status" value="1"/>
</dbReference>
<evidence type="ECO:0000256" key="2">
    <source>
        <dbReference type="ARBA" id="ARBA00022490"/>
    </source>
</evidence>
<keyword evidence="4" id="KW-0342">GTP-binding</keyword>
<dbReference type="GO" id="GO:0003924">
    <property type="term" value="F:GTPase activity"/>
    <property type="evidence" value="ECO:0007669"/>
    <property type="project" value="InterPro"/>
</dbReference>
<evidence type="ECO:0000256" key="1">
    <source>
        <dbReference type="ARBA" id="ARBA00004496"/>
    </source>
</evidence>
<organism evidence="6 7">
    <name type="scientific">Helicobacter enhydrae</name>
    <dbReference type="NCBI Taxonomy" id="222136"/>
    <lineage>
        <taxon>Bacteria</taxon>
        <taxon>Pseudomonadati</taxon>
        <taxon>Campylobacterota</taxon>
        <taxon>Epsilonproteobacteria</taxon>
        <taxon>Campylobacterales</taxon>
        <taxon>Helicobacteraceae</taxon>
        <taxon>Helicobacter</taxon>
    </lineage>
</organism>
<dbReference type="InterPro" id="IPR036388">
    <property type="entry name" value="WH-like_DNA-bd_sf"/>
</dbReference>
<dbReference type="GO" id="GO:0003746">
    <property type="term" value="F:translation elongation factor activity"/>
    <property type="evidence" value="ECO:0007669"/>
    <property type="project" value="UniProtKB-KW"/>
</dbReference>
<dbReference type="InterPro" id="IPR015191">
    <property type="entry name" value="SelB_WHD4"/>
</dbReference>
<keyword evidence="2" id="KW-0963">Cytoplasm</keyword>
<dbReference type="Gene3D" id="1.10.10.2770">
    <property type="match status" value="1"/>
</dbReference>
<dbReference type="NCBIfam" id="TIGR00475">
    <property type="entry name" value="selB"/>
    <property type="match status" value="1"/>
</dbReference>
<dbReference type="OrthoDB" id="9803139at2"/>
<dbReference type="InterPro" id="IPR036390">
    <property type="entry name" value="WH_DNA-bd_sf"/>
</dbReference>
<dbReference type="CDD" id="cd03696">
    <property type="entry name" value="SelB_II"/>
    <property type="match status" value="1"/>
</dbReference>
<evidence type="ECO:0000256" key="4">
    <source>
        <dbReference type="ARBA" id="ARBA00023134"/>
    </source>
</evidence>
<dbReference type="InterPro" id="IPR050055">
    <property type="entry name" value="EF-Tu_GTPase"/>
</dbReference>
<protein>
    <submittedName>
        <fullName evidence="6">Selenocysteine-specific translation elongation factor</fullName>
    </submittedName>
</protein>
<dbReference type="InterPro" id="IPR000795">
    <property type="entry name" value="T_Tr_GTP-bd_dom"/>
</dbReference>
<gene>
    <name evidence="6" type="ORF">BBW65_05985</name>
</gene>
<dbReference type="PANTHER" id="PTHR43721:SF22">
    <property type="entry name" value="ELONGATION FACTOR TU, MITOCHONDRIAL"/>
    <property type="match status" value="1"/>
</dbReference>
<dbReference type="GO" id="GO:0005829">
    <property type="term" value="C:cytosol"/>
    <property type="evidence" value="ECO:0007669"/>
    <property type="project" value="TreeGrafter"/>
</dbReference>
<sequence length="614" mass="69870">MSKHLLIAVGGHIDHGKTSFIKSLNGFDGDQNHEEKTRGMTLDLSFSDLKLPKRNVSFIDVPGHEKLVKNMIAGAFGVDLLCLIIACDDGIMPQTLEHLQIANFLKIPRCFCILSKSDKATPHKLELLAQEIHKLFQPLQIQLDRIFPFTILQAQDHLPPILDYLNLTEKPHKKDIGFFRYYIDRAFSLRGAGCIVSGTSLSGAVKKGDKLIVYDLNKEVQVKEIKIHSSFQTSATRSNRVALNLSGIHSKDLKRGFLIAPKGFLRGFDQLDVVIYGADQLPKEAMFHIGAKRTSVQITPLAQLDSKVFLATLKTQDKIFAIFKESFVLRDHQNTIYGGEILSPIIDPIKKSQKALLLSHLWQENFSQAFALLAQIHLKGFGLISSTQRFALNHDQALNIAKTIPDLFVDSQNLVLYSDQSLQHLKHLILQTFAKNPNALLSSASLKIKYHWASQPFIQHILDTLQKEKKIVFSNGLYTNPNNHIKNPQDFICDRIFESLQKQGFSPIAPYNLYQSLDLDRKSGDQALKKLCASQKVVRLEHNLFITAQQLNEILKLMRQVIEQHGYIDLNLFKTILPLSRKYLITYLDYLDSFEDIIKLDTKRVFKHNKRFQQ</sequence>
<dbReference type="Gene3D" id="3.40.50.300">
    <property type="entry name" value="P-loop containing nucleotide triphosphate hydrolases"/>
    <property type="match status" value="1"/>
</dbReference>
<dbReference type="InterPro" id="IPR009000">
    <property type="entry name" value="Transl_B-barrel_sf"/>
</dbReference>
<comment type="subcellular location">
    <subcellularLocation>
        <location evidence="1">Cytoplasm</location>
    </subcellularLocation>
</comment>
<evidence type="ECO:0000256" key="3">
    <source>
        <dbReference type="ARBA" id="ARBA00022917"/>
    </source>
</evidence>
<dbReference type="RefSeq" id="WP_066341039.1">
    <property type="nucleotide sequence ID" value="NZ_CP016503.1"/>
</dbReference>
<dbReference type="GO" id="GO:0003723">
    <property type="term" value="F:RNA binding"/>
    <property type="evidence" value="ECO:0007669"/>
    <property type="project" value="InterPro"/>
</dbReference>
<dbReference type="STRING" id="222136.BBW65_05985"/>
<dbReference type="AlphaFoldDB" id="A0A1B1U6F3"/>
<proteinExistence type="predicted"/>
<evidence type="ECO:0000313" key="6">
    <source>
        <dbReference type="EMBL" id="ANV98374.1"/>
    </source>
</evidence>
<accession>A0A1B1U6F3</accession>
<dbReference type="PROSITE" id="PS51722">
    <property type="entry name" value="G_TR_2"/>
    <property type="match status" value="1"/>
</dbReference>
<name>A0A1B1U6F3_9HELI</name>
<dbReference type="Gene3D" id="1.10.10.10">
    <property type="entry name" value="Winged helix-like DNA-binding domain superfamily/Winged helix DNA-binding domain"/>
    <property type="match status" value="1"/>
</dbReference>
<dbReference type="KEGG" id="het:BBW65_05985"/>
<keyword evidence="6" id="KW-0251">Elongation factor</keyword>
<feature type="domain" description="Tr-type G" evidence="5">
    <location>
        <begin position="2"/>
        <end position="172"/>
    </location>
</feature>
<keyword evidence="4" id="KW-0547">Nucleotide-binding</keyword>
<dbReference type="Gene3D" id="2.40.30.10">
    <property type="entry name" value="Translation factors"/>
    <property type="match status" value="1"/>
</dbReference>
<dbReference type="EMBL" id="CP016503">
    <property type="protein sequence ID" value="ANV98374.1"/>
    <property type="molecule type" value="Genomic_DNA"/>
</dbReference>